<keyword evidence="2" id="KW-0732">Signal</keyword>
<keyword evidence="4" id="KW-1185">Reference proteome</keyword>
<accession>A0A1I3L7I6</accession>
<sequence>MVYNSSMKRLKTYFLHFIISSFLIVVPCTAAFAEPAPEGFPPLPPGQELPEGDSSDKKTCPPPPPMDHDNIINYRGSRTYNETLPLKVTQVKCKRIAESVVCVEVFFNQSINPRSVKPNSLIINNSQLPFGTRFTFNKKGNTIKTKVYTTGDSFKLRVQDIRSFNGFLVEPIEILTEVER</sequence>
<evidence type="ECO:0000313" key="4">
    <source>
        <dbReference type="Proteomes" id="UP000182737"/>
    </source>
</evidence>
<evidence type="ECO:0000256" key="1">
    <source>
        <dbReference type="SAM" id="MobiDB-lite"/>
    </source>
</evidence>
<reference evidence="4" key="1">
    <citation type="submission" date="2016-10" db="EMBL/GenBank/DDBJ databases">
        <authorList>
            <person name="Varghese N."/>
            <person name="Submissions S."/>
        </authorList>
    </citation>
    <scope>NUCLEOTIDE SEQUENCE [LARGE SCALE GENOMIC DNA]</scope>
    <source>
        <strain evidence="4">XBD1002</strain>
    </source>
</reference>
<organism evidence="3 4">
    <name type="scientific">Treponema bryantii</name>
    <dbReference type="NCBI Taxonomy" id="163"/>
    <lineage>
        <taxon>Bacteria</taxon>
        <taxon>Pseudomonadati</taxon>
        <taxon>Spirochaetota</taxon>
        <taxon>Spirochaetia</taxon>
        <taxon>Spirochaetales</taxon>
        <taxon>Treponemataceae</taxon>
        <taxon>Treponema</taxon>
    </lineage>
</organism>
<protein>
    <recommendedName>
        <fullName evidence="5">Lipoprotein</fullName>
    </recommendedName>
</protein>
<feature type="region of interest" description="Disordered" evidence="1">
    <location>
        <begin position="39"/>
        <end position="68"/>
    </location>
</feature>
<dbReference type="Proteomes" id="UP000182737">
    <property type="component" value="Unassembled WGS sequence"/>
</dbReference>
<dbReference type="EMBL" id="FORI01000006">
    <property type="protein sequence ID" value="SFI80599.1"/>
    <property type="molecule type" value="Genomic_DNA"/>
</dbReference>
<proteinExistence type="predicted"/>
<name>A0A1I3L7I6_9SPIR</name>
<evidence type="ECO:0000256" key="2">
    <source>
        <dbReference type="SAM" id="SignalP"/>
    </source>
</evidence>
<gene>
    <name evidence="3" type="ORF">SAMN04487775_10688</name>
</gene>
<feature type="signal peptide" evidence="2">
    <location>
        <begin position="1"/>
        <end position="33"/>
    </location>
</feature>
<dbReference type="AlphaFoldDB" id="A0A1I3L7I6"/>
<evidence type="ECO:0000313" key="3">
    <source>
        <dbReference type="EMBL" id="SFI80599.1"/>
    </source>
</evidence>
<evidence type="ECO:0008006" key="5">
    <source>
        <dbReference type="Google" id="ProtNLM"/>
    </source>
</evidence>
<feature type="chain" id="PRO_5010322250" description="Lipoprotein" evidence="2">
    <location>
        <begin position="34"/>
        <end position="180"/>
    </location>
</feature>